<sequence>MDHSALFVAAGDSAANSHFFTGTGLIVGRMSGTSVAELVKQYNSKKTNPLSELVSELNDNFEEIKNKVREINRDDAKYLLKDEIDKIALNAMCLELNKMKLEKQQIKMNEDLSPENHEFEILIDEKVYPAAITENGQIRMGKRPEDVFSTYGLVEEKGNGSEYEAKVVEDDFSEHVTILFQKAATSTSTNGAAEQSVNNSSYVDEFARFTMLALAAAAYNDQPEICLNNTFANVSVSFLA</sequence>
<protein>
    <submittedName>
        <fullName evidence="3">Uncharacterized protein</fullName>
    </submittedName>
</protein>
<evidence type="ECO:0000313" key="2">
    <source>
        <dbReference type="Proteomes" id="UP000887574"/>
    </source>
</evidence>
<proteinExistence type="predicted"/>
<organism evidence="2 3">
    <name type="scientific">Ditylenchus dipsaci</name>
    <dbReference type="NCBI Taxonomy" id="166011"/>
    <lineage>
        <taxon>Eukaryota</taxon>
        <taxon>Metazoa</taxon>
        <taxon>Ecdysozoa</taxon>
        <taxon>Nematoda</taxon>
        <taxon>Chromadorea</taxon>
        <taxon>Rhabditida</taxon>
        <taxon>Tylenchina</taxon>
        <taxon>Tylenchomorpha</taxon>
        <taxon>Sphaerularioidea</taxon>
        <taxon>Anguinidae</taxon>
        <taxon>Anguininae</taxon>
        <taxon>Ditylenchus</taxon>
    </lineage>
</organism>
<keyword evidence="2" id="KW-1185">Reference proteome</keyword>
<reference evidence="3" key="1">
    <citation type="submission" date="2022-11" db="UniProtKB">
        <authorList>
            <consortium name="WormBaseParasite"/>
        </authorList>
    </citation>
    <scope>IDENTIFICATION</scope>
</reference>
<accession>A0A915DE41</accession>
<evidence type="ECO:0000256" key="1">
    <source>
        <dbReference type="SAM" id="Coils"/>
    </source>
</evidence>
<feature type="coiled-coil region" evidence="1">
    <location>
        <begin position="54"/>
        <end position="104"/>
    </location>
</feature>
<dbReference type="Proteomes" id="UP000887574">
    <property type="component" value="Unplaced"/>
</dbReference>
<evidence type="ECO:0000313" key="3">
    <source>
        <dbReference type="WBParaSite" id="jg18467"/>
    </source>
</evidence>
<dbReference type="AlphaFoldDB" id="A0A915DE41"/>
<name>A0A915DE41_9BILA</name>
<keyword evidence="1" id="KW-0175">Coiled coil</keyword>
<dbReference type="WBParaSite" id="jg18467">
    <property type="protein sequence ID" value="jg18467"/>
    <property type="gene ID" value="jg18467"/>
</dbReference>